<dbReference type="AlphaFoldDB" id="A0A3L9Y7T8"/>
<feature type="transmembrane region" description="Helical" evidence="1">
    <location>
        <begin position="91"/>
        <end position="112"/>
    </location>
</feature>
<dbReference type="InterPro" id="IPR009339">
    <property type="entry name" value="DUF998"/>
</dbReference>
<comment type="caution">
    <text evidence="2">The sequence shown here is derived from an EMBL/GenBank/DDBJ whole genome shotgun (WGS) entry which is preliminary data.</text>
</comment>
<feature type="transmembrane region" description="Helical" evidence="1">
    <location>
        <begin position="63"/>
        <end position="84"/>
    </location>
</feature>
<keyword evidence="1" id="KW-0812">Transmembrane</keyword>
<feature type="transmembrane region" description="Helical" evidence="1">
    <location>
        <begin position="16"/>
        <end position="43"/>
    </location>
</feature>
<dbReference type="OrthoDB" id="581705at2"/>
<organism evidence="2 3">
    <name type="scientific">Rhodophyticola porphyridii</name>
    <dbReference type="NCBI Taxonomy" id="1852017"/>
    <lineage>
        <taxon>Bacteria</taxon>
        <taxon>Pseudomonadati</taxon>
        <taxon>Pseudomonadota</taxon>
        <taxon>Alphaproteobacteria</taxon>
        <taxon>Rhodobacterales</taxon>
        <taxon>Roseobacteraceae</taxon>
        <taxon>Rhodophyticola</taxon>
    </lineage>
</organism>
<keyword evidence="3" id="KW-1185">Reference proteome</keyword>
<dbReference type="PROSITE" id="PS51257">
    <property type="entry name" value="PROKAR_LIPOPROTEIN"/>
    <property type="match status" value="1"/>
</dbReference>
<evidence type="ECO:0000313" key="3">
    <source>
        <dbReference type="Proteomes" id="UP000281343"/>
    </source>
</evidence>
<proteinExistence type="predicted"/>
<feature type="transmembrane region" description="Helical" evidence="1">
    <location>
        <begin position="124"/>
        <end position="147"/>
    </location>
</feature>
<keyword evidence="1" id="KW-1133">Transmembrane helix</keyword>
<dbReference type="Pfam" id="PF06197">
    <property type="entry name" value="DUF998"/>
    <property type="match status" value="1"/>
</dbReference>
<keyword evidence="1" id="KW-0472">Membrane</keyword>
<sequence>MTRNITGHPIGTDRPYLLILLGFIGCFGCLSLIVGTAVAPFFVPDHDWVADTISDLAAGRSEIIMDVALYGFAAGLFAVSLAAAHMHLGGVRWSIGLISLAILAALVVIVGARNEYGDGDSEGVVIHIYLVYGLGVLFLLAPLCLAPGLRQDHNRARKALITLGLLWGVSAPLFLITPTGVDGLVERLLGLVACAIVALFALVAIRRGRAAL</sequence>
<dbReference type="RefSeq" id="WP_121897092.1">
    <property type="nucleotide sequence ID" value="NZ_RCNT01000002.1"/>
</dbReference>
<reference evidence="2 3" key="1">
    <citation type="submission" date="2018-10" db="EMBL/GenBank/DDBJ databases">
        <authorList>
            <person name="Jung H.S."/>
            <person name="Jeon C.O."/>
        </authorList>
    </citation>
    <scope>NUCLEOTIDE SEQUENCE [LARGE SCALE GENOMIC DNA]</scope>
    <source>
        <strain evidence="2 3">MA-7-27</strain>
    </source>
</reference>
<protein>
    <submittedName>
        <fullName evidence="2">DUF998 domain-containing protein</fullName>
    </submittedName>
</protein>
<dbReference type="EMBL" id="RCNT01000002">
    <property type="protein sequence ID" value="RMA43157.1"/>
    <property type="molecule type" value="Genomic_DNA"/>
</dbReference>
<gene>
    <name evidence="2" type="ORF">D9R08_05900</name>
</gene>
<dbReference type="Proteomes" id="UP000281343">
    <property type="component" value="Unassembled WGS sequence"/>
</dbReference>
<name>A0A3L9Y7T8_9RHOB</name>
<feature type="transmembrane region" description="Helical" evidence="1">
    <location>
        <begin position="188"/>
        <end position="205"/>
    </location>
</feature>
<accession>A0A3L9Y7T8</accession>
<feature type="transmembrane region" description="Helical" evidence="1">
    <location>
        <begin position="159"/>
        <end position="176"/>
    </location>
</feature>
<evidence type="ECO:0000313" key="2">
    <source>
        <dbReference type="EMBL" id="RMA43157.1"/>
    </source>
</evidence>
<evidence type="ECO:0000256" key="1">
    <source>
        <dbReference type="SAM" id="Phobius"/>
    </source>
</evidence>